<organism evidence="1">
    <name type="scientific">marine sediment metagenome</name>
    <dbReference type="NCBI Taxonomy" id="412755"/>
    <lineage>
        <taxon>unclassified sequences</taxon>
        <taxon>metagenomes</taxon>
        <taxon>ecological metagenomes</taxon>
    </lineage>
</organism>
<evidence type="ECO:0000313" key="1">
    <source>
        <dbReference type="EMBL" id="GAH68391.1"/>
    </source>
</evidence>
<proteinExistence type="predicted"/>
<accession>X1HDV3</accession>
<sequence>MDIEPEFWVRVLLLNDVTECTLKIASPFSVISHDPRVPGVRNYSDRLNVPLKIEMSAGTITVAGQPLTDSEAIILPGAPYIFNLNGNDYR</sequence>
<reference evidence="1" key="1">
    <citation type="journal article" date="2014" name="Front. Microbiol.">
        <title>High frequency of phylogenetically diverse reductive dehalogenase-homologous genes in deep subseafloor sedimentary metagenomes.</title>
        <authorList>
            <person name="Kawai M."/>
            <person name="Futagami T."/>
            <person name="Toyoda A."/>
            <person name="Takaki Y."/>
            <person name="Nishi S."/>
            <person name="Hori S."/>
            <person name="Arai W."/>
            <person name="Tsubouchi T."/>
            <person name="Morono Y."/>
            <person name="Uchiyama I."/>
            <person name="Ito T."/>
            <person name="Fujiyama A."/>
            <person name="Inagaki F."/>
            <person name="Takami H."/>
        </authorList>
    </citation>
    <scope>NUCLEOTIDE SEQUENCE</scope>
    <source>
        <strain evidence="1">Expedition CK06-06</strain>
    </source>
</reference>
<gene>
    <name evidence="1" type="ORF">S03H2_41231</name>
</gene>
<protein>
    <submittedName>
        <fullName evidence="1">Uncharacterized protein</fullName>
    </submittedName>
</protein>
<dbReference type="EMBL" id="BARU01025602">
    <property type="protein sequence ID" value="GAH68391.1"/>
    <property type="molecule type" value="Genomic_DNA"/>
</dbReference>
<comment type="caution">
    <text evidence="1">The sequence shown here is derived from an EMBL/GenBank/DDBJ whole genome shotgun (WGS) entry which is preliminary data.</text>
</comment>
<dbReference type="AlphaFoldDB" id="X1HDV3"/>
<feature type="non-terminal residue" evidence="1">
    <location>
        <position position="90"/>
    </location>
</feature>
<name>X1HDV3_9ZZZZ</name>